<evidence type="ECO:0000313" key="3">
    <source>
        <dbReference type="EMBL" id="MEV5511226.1"/>
    </source>
</evidence>
<keyword evidence="2" id="KW-0472">Membrane</keyword>
<keyword evidence="2" id="KW-1133">Transmembrane helix</keyword>
<feature type="compositionally biased region" description="Gly residues" evidence="1">
    <location>
        <begin position="109"/>
        <end position="119"/>
    </location>
</feature>
<comment type="caution">
    <text evidence="3">The sequence shown here is derived from an EMBL/GenBank/DDBJ whole genome shotgun (WGS) entry which is preliminary data.</text>
</comment>
<dbReference type="InterPro" id="IPR015943">
    <property type="entry name" value="WD40/YVTN_repeat-like_dom_sf"/>
</dbReference>
<accession>A0ABV3K7V2</accession>
<sequence>MPNQSVPGAPTPGAPAYGYPQMPPAPPAAPAAGGYGYPGPGQPPQFGGPFAPQAPYPAAPAAPAVPSQGGSKQRLVVIISAVIAVLLVAGGGVWFFTKDGGKSESSAGSSGGSGGGGGSTDKPAPRPQSADGKLVFGVEQPKVPDSRDAPGMWITDQVFAKTDLFKVVGYGVTGGQKWEIPLDGEICSASRHVTDDGKTAILVQDKKPTNEKFSGGRCNEVVAIDLNNGKKLWQKQSQQGDQTITFDQVTVGANIVAAGGIAGGSAWSMDGKELWKPKPQDDCHDDGYGGGSKLVAVRRCGDYEHPQMSVQTLKPDGAVASSFKLPNGISDAYVASVDPLVIGVNANDHTGSGVSDFMVVDDSAKDGKLRSKISTENGKYVPRCRDGVDGCRKVVVSKDTLYLPTNDHQTGKAGDVGQTNEVVGFDLSNGQAKGKADGRLSSSMSPVTVDKDGGVIAYQTSSWRYGGQVVRIDPKTFKVDVLLKNPKDSYDTENQILPDYDWVIWTQNRLYLGRTFIHQPDQFAKGKEYLAEVWGAN</sequence>
<evidence type="ECO:0000256" key="1">
    <source>
        <dbReference type="SAM" id="MobiDB-lite"/>
    </source>
</evidence>
<feature type="region of interest" description="Disordered" evidence="1">
    <location>
        <begin position="1"/>
        <end position="67"/>
    </location>
</feature>
<dbReference type="Gene3D" id="2.130.10.10">
    <property type="entry name" value="YVTN repeat-like/Quinoprotein amine dehydrogenase"/>
    <property type="match status" value="1"/>
</dbReference>
<reference evidence="3 4" key="1">
    <citation type="submission" date="2024-06" db="EMBL/GenBank/DDBJ databases">
        <title>The Natural Products Discovery Center: Release of the First 8490 Sequenced Strains for Exploring Actinobacteria Biosynthetic Diversity.</title>
        <authorList>
            <person name="Kalkreuter E."/>
            <person name="Kautsar S.A."/>
            <person name="Yang D."/>
            <person name="Bader C.D."/>
            <person name="Teijaro C.N."/>
            <person name="Fluegel L."/>
            <person name="Davis C.M."/>
            <person name="Simpson J.R."/>
            <person name="Lauterbach L."/>
            <person name="Steele A.D."/>
            <person name="Gui C."/>
            <person name="Meng S."/>
            <person name="Li G."/>
            <person name="Viehrig K."/>
            <person name="Ye F."/>
            <person name="Su P."/>
            <person name="Kiefer A.F."/>
            <person name="Nichols A."/>
            <person name="Cepeda A.J."/>
            <person name="Yan W."/>
            <person name="Fan B."/>
            <person name="Jiang Y."/>
            <person name="Adhikari A."/>
            <person name="Zheng C.-J."/>
            <person name="Schuster L."/>
            <person name="Cowan T.M."/>
            <person name="Smanski M.J."/>
            <person name="Chevrette M.G."/>
            <person name="De Carvalho L.P.S."/>
            <person name="Shen B."/>
        </authorList>
    </citation>
    <scope>NUCLEOTIDE SEQUENCE [LARGE SCALE GENOMIC DNA]</scope>
    <source>
        <strain evidence="3 4">NPDC052347</strain>
    </source>
</reference>
<feature type="region of interest" description="Disordered" evidence="1">
    <location>
        <begin position="101"/>
        <end position="131"/>
    </location>
</feature>
<feature type="transmembrane region" description="Helical" evidence="2">
    <location>
        <begin position="75"/>
        <end position="96"/>
    </location>
</feature>
<dbReference type="RefSeq" id="WP_109281506.1">
    <property type="nucleotide sequence ID" value="NZ_JBFAUK010000055.1"/>
</dbReference>
<gene>
    <name evidence="3" type="ORF">AB0L16_33240</name>
</gene>
<dbReference type="InterPro" id="IPR011047">
    <property type="entry name" value="Quinoprotein_ADH-like_sf"/>
</dbReference>
<protein>
    <submittedName>
        <fullName evidence="3">PQQ-binding-like beta-propeller repeat protein</fullName>
    </submittedName>
</protein>
<organism evidence="3 4">
    <name type="scientific">Streptomyces orinoci</name>
    <name type="common">Streptoverticillium orinoci</name>
    <dbReference type="NCBI Taxonomy" id="67339"/>
    <lineage>
        <taxon>Bacteria</taxon>
        <taxon>Bacillati</taxon>
        <taxon>Actinomycetota</taxon>
        <taxon>Actinomycetes</taxon>
        <taxon>Kitasatosporales</taxon>
        <taxon>Streptomycetaceae</taxon>
        <taxon>Streptomyces</taxon>
    </lineage>
</organism>
<keyword evidence="4" id="KW-1185">Reference proteome</keyword>
<evidence type="ECO:0000313" key="4">
    <source>
        <dbReference type="Proteomes" id="UP001552594"/>
    </source>
</evidence>
<dbReference type="EMBL" id="JBFAUK010000055">
    <property type="protein sequence ID" value="MEV5511226.1"/>
    <property type="molecule type" value="Genomic_DNA"/>
</dbReference>
<dbReference type="SUPFAM" id="SSF50998">
    <property type="entry name" value="Quinoprotein alcohol dehydrogenase-like"/>
    <property type="match status" value="1"/>
</dbReference>
<proteinExistence type="predicted"/>
<name>A0ABV3K7V2_STRON</name>
<keyword evidence="2" id="KW-0812">Transmembrane</keyword>
<evidence type="ECO:0000256" key="2">
    <source>
        <dbReference type="SAM" id="Phobius"/>
    </source>
</evidence>
<dbReference type="Proteomes" id="UP001552594">
    <property type="component" value="Unassembled WGS sequence"/>
</dbReference>